<dbReference type="EMBL" id="KC246781">
    <property type="protein sequence ID" value="AHF23988.1"/>
    <property type="molecule type" value="Genomic_DNA"/>
</dbReference>
<evidence type="ECO:0000256" key="1">
    <source>
        <dbReference type="ARBA" id="ARBA00004651"/>
    </source>
</evidence>
<keyword evidence="5 7" id="KW-1133">Transmembrane helix</keyword>
<name>W0FH38_9BACT</name>
<evidence type="ECO:0000256" key="4">
    <source>
        <dbReference type="ARBA" id="ARBA00022692"/>
    </source>
</evidence>
<feature type="domain" description="ABC transmembrane type-1" evidence="8">
    <location>
        <begin position="84"/>
        <end position="303"/>
    </location>
</feature>
<feature type="transmembrane region" description="Helical" evidence="7">
    <location>
        <begin position="176"/>
        <end position="202"/>
    </location>
</feature>
<keyword evidence="3" id="KW-1003">Cell membrane</keyword>
<feature type="transmembrane region" description="Helical" evidence="7">
    <location>
        <begin position="223"/>
        <end position="248"/>
    </location>
</feature>
<feature type="transmembrane region" description="Helical" evidence="7">
    <location>
        <begin position="124"/>
        <end position="144"/>
    </location>
</feature>
<evidence type="ECO:0000256" key="6">
    <source>
        <dbReference type="ARBA" id="ARBA00023136"/>
    </source>
</evidence>
<evidence type="ECO:0000256" key="2">
    <source>
        <dbReference type="ARBA" id="ARBA00022448"/>
    </source>
</evidence>
<keyword evidence="2 7" id="KW-0813">Transport</keyword>
<dbReference type="InterPro" id="IPR050809">
    <property type="entry name" value="UgpAE/MalFG_permease"/>
</dbReference>
<evidence type="ECO:0000256" key="5">
    <source>
        <dbReference type="ARBA" id="ARBA00022989"/>
    </source>
</evidence>
<accession>W0FH38</accession>
<comment type="subcellular location">
    <subcellularLocation>
        <location evidence="1 7">Cell membrane</location>
        <topology evidence="1 7">Multi-pass membrane protein</topology>
    </subcellularLocation>
</comment>
<feature type="transmembrane region" description="Helical" evidence="7">
    <location>
        <begin position="88"/>
        <end position="112"/>
    </location>
</feature>
<evidence type="ECO:0000313" key="9">
    <source>
        <dbReference type="EMBL" id="AHF23988.1"/>
    </source>
</evidence>
<evidence type="ECO:0000256" key="7">
    <source>
        <dbReference type="RuleBase" id="RU363032"/>
    </source>
</evidence>
<protein>
    <submittedName>
        <fullName evidence="9">Binding-protein-dependent transport systems inner membrane component</fullName>
    </submittedName>
</protein>
<dbReference type="GO" id="GO:0055085">
    <property type="term" value="P:transmembrane transport"/>
    <property type="evidence" value="ECO:0007669"/>
    <property type="project" value="InterPro"/>
</dbReference>
<dbReference type="PANTHER" id="PTHR43227">
    <property type="entry name" value="BLL4140 PROTEIN"/>
    <property type="match status" value="1"/>
</dbReference>
<reference evidence="9" key="1">
    <citation type="journal article" date="2013" name="PLoS ONE">
        <title>Metagenomic insights into the carbohydrate-active enzymes carried by the microorganisms adhering to solid digesta in the rumen of cows.</title>
        <authorList>
            <person name="Wang L."/>
            <person name="Hatem A."/>
            <person name="Catalyurek U.V."/>
            <person name="Morrison M."/>
            <person name="Yu Z."/>
        </authorList>
    </citation>
    <scope>NUCLEOTIDE SEQUENCE</scope>
</reference>
<dbReference type="PROSITE" id="PS50928">
    <property type="entry name" value="ABC_TM1"/>
    <property type="match status" value="1"/>
</dbReference>
<organism evidence="9">
    <name type="scientific">uncultured bacterium Contig16</name>
    <dbReference type="NCBI Taxonomy" id="1393468"/>
    <lineage>
        <taxon>Bacteria</taxon>
        <taxon>environmental samples</taxon>
    </lineage>
</organism>
<feature type="transmembrane region" description="Helical" evidence="7">
    <location>
        <begin position="282"/>
        <end position="301"/>
    </location>
</feature>
<keyword evidence="6 7" id="KW-0472">Membrane</keyword>
<sequence length="316" mass="35228">MAKNKNGYKEPKATWKKDFQRNWIVYLFFLPILVIQIIFHYIPMFGIVMAFENFQVAKGFFGSPFVGLQNFKELFFNPEFPNAIKNTVIIGLLKATIGFIAPIIFAFLLSLLRSKKYKRTVQTLSYLPNFVAAVIVAAILREFVAKDGPITLLFHTIFGTENMNLLASTKEPVFKLIYLFMGIWQSIGWGSIMYVSAIATVSGDLHEAAAIDGATRLQRLFKITLPCILPTIVMMMVLNVGLCFSVGFDSILLLYMPSTYSVADCVYTYTYRYAFGGAAPNYGLSSASGLFQSVIATILLVGSNSLSRKMVGSSLF</sequence>
<evidence type="ECO:0000256" key="3">
    <source>
        <dbReference type="ARBA" id="ARBA00022475"/>
    </source>
</evidence>
<feature type="transmembrane region" description="Helical" evidence="7">
    <location>
        <begin position="21"/>
        <end position="42"/>
    </location>
</feature>
<dbReference type="PANTHER" id="PTHR43227:SF11">
    <property type="entry name" value="BLL4140 PROTEIN"/>
    <property type="match status" value="1"/>
</dbReference>
<dbReference type="CDD" id="cd06261">
    <property type="entry name" value="TM_PBP2"/>
    <property type="match status" value="1"/>
</dbReference>
<dbReference type="AlphaFoldDB" id="W0FH38"/>
<dbReference type="InterPro" id="IPR035906">
    <property type="entry name" value="MetI-like_sf"/>
</dbReference>
<dbReference type="InterPro" id="IPR000515">
    <property type="entry name" value="MetI-like"/>
</dbReference>
<evidence type="ECO:0000259" key="8">
    <source>
        <dbReference type="PROSITE" id="PS50928"/>
    </source>
</evidence>
<dbReference type="Gene3D" id="1.10.3720.10">
    <property type="entry name" value="MetI-like"/>
    <property type="match status" value="1"/>
</dbReference>
<proteinExistence type="inferred from homology"/>
<dbReference type="Pfam" id="PF00528">
    <property type="entry name" value="BPD_transp_1"/>
    <property type="match status" value="1"/>
</dbReference>
<dbReference type="GO" id="GO:0005886">
    <property type="term" value="C:plasma membrane"/>
    <property type="evidence" value="ECO:0007669"/>
    <property type="project" value="UniProtKB-SubCell"/>
</dbReference>
<comment type="similarity">
    <text evidence="7">Belongs to the binding-protein-dependent transport system permease family.</text>
</comment>
<dbReference type="SUPFAM" id="SSF161098">
    <property type="entry name" value="MetI-like"/>
    <property type="match status" value="1"/>
</dbReference>
<keyword evidence="4 7" id="KW-0812">Transmembrane</keyword>